<accession>A0A147BCR2</accession>
<dbReference type="AlphaFoldDB" id="A0A147BCR2"/>
<feature type="transmembrane region" description="Helical" evidence="1">
    <location>
        <begin position="6"/>
        <end position="31"/>
    </location>
</feature>
<keyword evidence="1" id="KW-0812">Transmembrane</keyword>
<proteinExistence type="predicted"/>
<protein>
    <submittedName>
        <fullName evidence="2">Uncharacterized protein</fullName>
    </submittedName>
</protein>
<name>A0A147BCR2_IXORI</name>
<organism evidence="2">
    <name type="scientific">Ixodes ricinus</name>
    <name type="common">Common tick</name>
    <name type="synonym">Acarus ricinus</name>
    <dbReference type="NCBI Taxonomy" id="34613"/>
    <lineage>
        <taxon>Eukaryota</taxon>
        <taxon>Metazoa</taxon>
        <taxon>Ecdysozoa</taxon>
        <taxon>Arthropoda</taxon>
        <taxon>Chelicerata</taxon>
        <taxon>Arachnida</taxon>
        <taxon>Acari</taxon>
        <taxon>Parasitiformes</taxon>
        <taxon>Ixodida</taxon>
        <taxon>Ixodoidea</taxon>
        <taxon>Ixodidae</taxon>
        <taxon>Ixodinae</taxon>
        <taxon>Ixodes</taxon>
    </lineage>
</organism>
<sequence>MTIFLIFLPTLCSWVLIIIVVFSYIFISVNFSLFNNLFFIFKSIFYVAKMRVFFLSCFIIFPFTLLSISHYHMNTSAALKAACCGTTPGRSISTR</sequence>
<evidence type="ECO:0000256" key="1">
    <source>
        <dbReference type="SAM" id="Phobius"/>
    </source>
</evidence>
<keyword evidence="1" id="KW-0472">Membrane</keyword>
<evidence type="ECO:0000313" key="2">
    <source>
        <dbReference type="EMBL" id="JAR88135.1"/>
    </source>
</evidence>
<dbReference type="EMBL" id="GEGO01007269">
    <property type="protein sequence ID" value="JAR88135.1"/>
    <property type="molecule type" value="Transcribed_RNA"/>
</dbReference>
<reference evidence="2" key="1">
    <citation type="journal article" date="2018" name="PLoS Negl. Trop. Dis.">
        <title>Sialome diversity of ticks revealed by RNAseq of single tick salivary glands.</title>
        <authorList>
            <person name="Perner J."/>
            <person name="Kropackova S."/>
            <person name="Kopacek P."/>
            <person name="Ribeiro J.M."/>
        </authorList>
    </citation>
    <scope>NUCLEOTIDE SEQUENCE</scope>
    <source>
        <strain evidence="2">Siblings of single egg batch collected in Ceske Budejovice</strain>
        <tissue evidence="2">Salivary glands</tissue>
    </source>
</reference>
<feature type="transmembrane region" description="Helical" evidence="1">
    <location>
        <begin position="52"/>
        <end position="71"/>
    </location>
</feature>
<keyword evidence="1" id="KW-1133">Transmembrane helix</keyword>